<keyword evidence="3" id="KW-1185">Reference proteome</keyword>
<proteinExistence type="predicted"/>
<comment type="caution">
    <text evidence="2">The sequence shown here is derived from an EMBL/GenBank/DDBJ whole genome shotgun (WGS) entry which is preliminary data.</text>
</comment>
<feature type="coiled-coil region" evidence="1">
    <location>
        <begin position="156"/>
        <end position="186"/>
    </location>
</feature>
<keyword evidence="1" id="KW-0175">Coiled coil</keyword>
<protein>
    <recommendedName>
        <fullName evidence="4">V-type ATPase 116kDa subunit family protein</fullName>
    </recommendedName>
</protein>
<dbReference type="RefSeq" id="WP_114303279.1">
    <property type="nucleotide sequence ID" value="NZ_QPIE01000003.1"/>
</dbReference>
<dbReference type="EMBL" id="QPIE01000003">
    <property type="protein sequence ID" value="RCU43426.1"/>
    <property type="molecule type" value="Genomic_DNA"/>
</dbReference>
<evidence type="ECO:0000313" key="2">
    <source>
        <dbReference type="EMBL" id="RCU43426.1"/>
    </source>
</evidence>
<dbReference type="AlphaFoldDB" id="A0A368MZL1"/>
<name>A0A368MZL1_9FLAO</name>
<dbReference type="OrthoDB" id="1100725at2"/>
<reference evidence="2 3" key="1">
    <citation type="submission" date="2018-07" db="EMBL/GenBank/DDBJ databases">
        <title>Chryseobacterium lacus sp. nov., isolated from lake water.</title>
        <authorList>
            <person name="Li C.-M."/>
        </authorList>
    </citation>
    <scope>NUCLEOTIDE SEQUENCE [LARGE SCALE GENOMIC DNA]</scope>
    <source>
        <strain evidence="2 3">YLOS41</strain>
    </source>
</reference>
<organism evidence="2 3">
    <name type="scientific">Chryseobacterium lacus</name>
    <dbReference type="NCBI Taxonomy" id="2058346"/>
    <lineage>
        <taxon>Bacteria</taxon>
        <taxon>Pseudomonadati</taxon>
        <taxon>Bacteroidota</taxon>
        <taxon>Flavobacteriia</taxon>
        <taxon>Flavobacteriales</taxon>
        <taxon>Weeksellaceae</taxon>
        <taxon>Chryseobacterium group</taxon>
        <taxon>Chryseobacterium</taxon>
    </lineage>
</organism>
<evidence type="ECO:0000256" key="1">
    <source>
        <dbReference type="SAM" id="Coils"/>
    </source>
</evidence>
<dbReference type="Proteomes" id="UP000252172">
    <property type="component" value="Unassembled WGS sequence"/>
</dbReference>
<evidence type="ECO:0008006" key="4">
    <source>
        <dbReference type="Google" id="ProtNLM"/>
    </source>
</evidence>
<gene>
    <name evidence="2" type="ORF">DQ356_04480</name>
</gene>
<evidence type="ECO:0000313" key="3">
    <source>
        <dbReference type="Proteomes" id="UP000252172"/>
    </source>
</evidence>
<sequence>MQSATEIQESVFQDAKKIVEKLMSQSTAEALANSEKDILKLQELAAFLKISIQYSSVQEEKDHKNVKELPDGETDFENHTEKYHAEEEVIFNNELNQIDQSEIDHPEYDENLEEEAVFNNELNEIEEILSEDEENEEIQLAVEESEPNENRGKIVEISKQERLQQLNEVAEELQELHHEEKKIRLANIKGLKKIQSLFDDELTPEEDPKPESSSLLKTNVPVDFMEAGKPKPEFKLDLNDKIAFSKMLFKGSQSEMNETIHQLNSFSTLEEAKEFLSDIYYRKGWEKADEYAQRLWSLVENKFQ</sequence>
<accession>A0A368MZL1</accession>